<gene>
    <name evidence="2" type="ORF">FK220_014365</name>
</gene>
<evidence type="ECO:0000259" key="1">
    <source>
        <dbReference type="Pfam" id="PF06283"/>
    </source>
</evidence>
<sequence>MGDGTETDSILIFSKTEGFRHGSIDKAYSTLENLGKDHDFMLERTENAADFNDENLKKYAVIVFLSTTGNVLNEEQQTTFENYIRNGGNFMGIHSATDTEYDWPWYGQLVGAYFNGHPSIQDARIEVLTDNHPATAHLKDTWDRRDEWYNFRDIDPSLNVLLNLDEDSYDGGTNGDNHPIAWYHEFDGGRSFYTAGGHTEASYDEPDFQLHLLGGINYCLGR</sequence>
<reference evidence="2" key="1">
    <citation type="submission" date="2019-07" db="EMBL/GenBank/DDBJ databases">
        <authorList>
            <person name="De-Chao Zhang Q."/>
        </authorList>
    </citation>
    <scope>NUCLEOTIDE SEQUENCE</scope>
    <source>
        <strain evidence="2">TP-CH-4</strain>
    </source>
</reference>
<proteinExistence type="predicted"/>
<name>A0A967AWQ3_9FLAO</name>
<dbReference type="InterPro" id="IPR029062">
    <property type="entry name" value="Class_I_gatase-like"/>
</dbReference>
<organism evidence="2 3">
    <name type="scientific">Pelagihabitans pacificus</name>
    <dbReference type="NCBI Taxonomy" id="2696054"/>
    <lineage>
        <taxon>Bacteria</taxon>
        <taxon>Pseudomonadati</taxon>
        <taxon>Bacteroidota</taxon>
        <taxon>Flavobacteriia</taxon>
        <taxon>Flavobacteriales</taxon>
        <taxon>Flavobacteriaceae</taxon>
        <taxon>Pelagihabitans</taxon>
    </lineage>
</organism>
<protein>
    <submittedName>
        <fullName evidence="2">ThuA domain-containing protein</fullName>
    </submittedName>
</protein>
<accession>A0A967AWQ3</accession>
<dbReference type="SUPFAM" id="SSF52317">
    <property type="entry name" value="Class I glutamine amidotransferase-like"/>
    <property type="match status" value="1"/>
</dbReference>
<comment type="caution">
    <text evidence="2">The sequence shown here is derived from an EMBL/GenBank/DDBJ whole genome shotgun (WGS) entry which is preliminary data.</text>
</comment>
<dbReference type="PANTHER" id="PTHR40469:SF2">
    <property type="entry name" value="GALACTOSE-BINDING DOMAIN-LIKE SUPERFAMILY PROTEIN"/>
    <property type="match status" value="1"/>
</dbReference>
<keyword evidence="3" id="KW-1185">Reference proteome</keyword>
<reference evidence="2" key="2">
    <citation type="submission" date="2020-03" db="EMBL/GenBank/DDBJ databases">
        <title>Flavobacteriaceae bacterium strain TP-CH-4, a member of the family Flavobacteriaceae isolated from a deep-sea seamount.</title>
        <authorList>
            <person name="Zhang D.-C."/>
        </authorList>
    </citation>
    <scope>NUCLEOTIDE SEQUENCE</scope>
    <source>
        <strain evidence="2">TP-CH-4</strain>
    </source>
</reference>
<dbReference type="Proteomes" id="UP000707206">
    <property type="component" value="Unassembled WGS sequence"/>
</dbReference>
<dbReference type="PANTHER" id="PTHR40469">
    <property type="entry name" value="SECRETED GLYCOSYL HYDROLASE"/>
    <property type="match status" value="1"/>
</dbReference>
<dbReference type="Gene3D" id="3.40.50.880">
    <property type="match status" value="1"/>
</dbReference>
<evidence type="ECO:0000313" key="2">
    <source>
        <dbReference type="EMBL" id="NHF60535.1"/>
    </source>
</evidence>
<dbReference type="Pfam" id="PF06283">
    <property type="entry name" value="ThuA"/>
    <property type="match status" value="1"/>
</dbReference>
<dbReference type="InterPro" id="IPR029010">
    <property type="entry name" value="ThuA-like"/>
</dbReference>
<evidence type="ECO:0000313" key="3">
    <source>
        <dbReference type="Proteomes" id="UP000707206"/>
    </source>
</evidence>
<feature type="domain" description="ThuA-like" evidence="1">
    <location>
        <begin position="10"/>
        <end position="219"/>
    </location>
</feature>
<dbReference type="AlphaFoldDB" id="A0A967AWQ3"/>
<dbReference type="EMBL" id="VIKU02000004">
    <property type="protein sequence ID" value="NHF60535.1"/>
    <property type="molecule type" value="Genomic_DNA"/>
</dbReference>